<dbReference type="PROSITE" id="PS50110">
    <property type="entry name" value="RESPONSE_REGULATORY"/>
    <property type="match status" value="1"/>
</dbReference>
<name>A0A951Q903_9CYAN</name>
<dbReference type="PIRSF" id="PIRSF005897">
    <property type="entry name" value="RR_PatA"/>
    <property type="match status" value="1"/>
</dbReference>
<dbReference type="InterPro" id="IPR024186">
    <property type="entry name" value="Sig_transdc_resp-reg_PatA"/>
</dbReference>
<dbReference type="Gene3D" id="3.40.50.2300">
    <property type="match status" value="1"/>
</dbReference>
<feature type="modified residue" description="4-aspartylphosphate" evidence="2">
    <location>
        <position position="304"/>
    </location>
</feature>
<reference evidence="4" key="2">
    <citation type="journal article" date="2022" name="Microbiol. Resour. Announc.">
        <title>Metagenome Sequencing to Explore Phylogenomics of Terrestrial Cyanobacteria.</title>
        <authorList>
            <person name="Ward R.D."/>
            <person name="Stajich J.E."/>
            <person name="Johansen J.R."/>
            <person name="Huntemann M."/>
            <person name="Clum A."/>
            <person name="Foster B."/>
            <person name="Foster B."/>
            <person name="Roux S."/>
            <person name="Palaniappan K."/>
            <person name="Varghese N."/>
            <person name="Mukherjee S."/>
            <person name="Reddy T.B.K."/>
            <person name="Daum C."/>
            <person name="Copeland A."/>
            <person name="Chen I.A."/>
            <person name="Ivanova N.N."/>
            <person name="Kyrpides N.C."/>
            <person name="Shapiro N."/>
            <person name="Eloe-Fadrosh E.A."/>
            <person name="Pietrasiak N."/>
        </authorList>
    </citation>
    <scope>NUCLEOTIDE SEQUENCE</scope>
    <source>
        <strain evidence="4">UHER 2000/2452</strain>
    </source>
</reference>
<gene>
    <name evidence="4" type="ORF">KME15_06785</name>
</gene>
<organism evidence="4 5">
    <name type="scientific">Drouetiella hepatica Uher 2000/2452</name>
    <dbReference type="NCBI Taxonomy" id="904376"/>
    <lineage>
        <taxon>Bacteria</taxon>
        <taxon>Bacillati</taxon>
        <taxon>Cyanobacteriota</taxon>
        <taxon>Cyanophyceae</taxon>
        <taxon>Oculatellales</taxon>
        <taxon>Oculatellaceae</taxon>
        <taxon>Drouetiella</taxon>
    </lineage>
</organism>
<evidence type="ECO:0000256" key="2">
    <source>
        <dbReference type="PROSITE-ProRule" id="PRU00169"/>
    </source>
</evidence>
<dbReference type="Proteomes" id="UP000757435">
    <property type="component" value="Unassembled WGS sequence"/>
</dbReference>
<dbReference type="Pfam" id="PF00072">
    <property type="entry name" value="Response_reg"/>
    <property type="match status" value="1"/>
</dbReference>
<dbReference type="PANTHER" id="PTHR44591:SF3">
    <property type="entry name" value="RESPONSE REGULATORY DOMAIN-CONTAINING PROTEIN"/>
    <property type="match status" value="1"/>
</dbReference>
<dbReference type="SUPFAM" id="SSF52172">
    <property type="entry name" value="CheY-like"/>
    <property type="match status" value="1"/>
</dbReference>
<dbReference type="InterPro" id="IPR011006">
    <property type="entry name" value="CheY-like_superfamily"/>
</dbReference>
<dbReference type="GO" id="GO:0000160">
    <property type="term" value="P:phosphorelay signal transduction system"/>
    <property type="evidence" value="ECO:0007669"/>
    <property type="project" value="InterPro"/>
</dbReference>
<dbReference type="AlphaFoldDB" id="A0A951Q903"/>
<dbReference type="PANTHER" id="PTHR44591">
    <property type="entry name" value="STRESS RESPONSE REGULATOR PROTEIN 1"/>
    <property type="match status" value="1"/>
</dbReference>
<accession>A0A951Q903</accession>
<dbReference type="InterPro" id="IPR050595">
    <property type="entry name" value="Bact_response_regulator"/>
</dbReference>
<keyword evidence="1 2" id="KW-0597">Phosphoprotein</keyword>
<dbReference type="EMBL" id="JAHHHD010000005">
    <property type="protein sequence ID" value="MBW4658361.1"/>
    <property type="molecule type" value="Genomic_DNA"/>
</dbReference>
<dbReference type="SMART" id="SM00448">
    <property type="entry name" value="REC"/>
    <property type="match status" value="1"/>
</dbReference>
<dbReference type="InterPro" id="IPR001789">
    <property type="entry name" value="Sig_transdc_resp-reg_receiver"/>
</dbReference>
<evidence type="ECO:0000313" key="5">
    <source>
        <dbReference type="Proteomes" id="UP000757435"/>
    </source>
</evidence>
<evidence type="ECO:0000256" key="1">
    <source>
        <dbReference type="ARBA" id="ARBA00022553"/>
    </source>
</evidence>
<reference evidence="4" key="1">
    <citation type="submission" date="2021-05" db="EMBL/GenBank/DDBJ databases">
        <authorList>
            <person name="Pietrasiak N."/>
            <person name="Ward R."/>
            <person name="Stajich J.E."/>
            <person name="Kurbessoian T."/>
        </authorList>
    </citation>
    <scope>NUCLEOTIDE SEQUENCE</scope>
    <source>
        <strain evidence="4">UHER 2000/2452</strain>
    </source>
</reference>
<comment type="caution">
    <text evidence="4">The sequence shown here is derived from an EMBL/GenBank/DDBJ whole genome shotgun (WGS) entry which is preliminary data.</text>
</comment>
<evidence type="ECO:0000259" key="3">
    <source>
        <dbReference type="PROSITE" id="PS50110"/>
    </source>
</evidence>
<dbReference type="InterPro" id="IPR025497">
    <property type="entry name" value="PatA-like_N"/>
</dbReference>
<sequence>MQSVPVEKSSGALSLESLLLPLIERQASGCLCVFSQAVSWFIYLERGDLVYASSSIDPLGKLDRHLRRLSLQIPSLISAVRMQVRLSFEAPRSEAPRSEVPRRIDASGANAEKSDATNLIHPSRDYQAICWLVNQQYLKPAQVHGLIEGLVREVFESLLCEKIEGYEFQENCLNEFLKLHQINLKELLERFQKRLQQRQLPEVGLPVSQSAAIAAESYTISDVARQLAVRTSTMQNMGASATRLPSGLSSKSVHTIVCIDDSPTILKTINAYLDDQSFSTVLINDPVRALMQIVRCKPHLILLDINMPGLDGYELCSLLRRNRSFKTTPIIMVTSNSGLIDRARAKLVGASGYLTKPFSQSDLVKTVFKHLS</sequence>
<protein>
    <submittedName>
        <fullName evidence="4">Response regulator</fullName>
    </submittedName>
</protein>
<feature type="domain" description="Response regulatory" evidence="3">
    <location>
        <begin position="255"/>
        <end position="371"/>
    </location>
</feature>
<proteinExistence type="predicted"/>
<dbReference type="Pfam" id="PF14332">
    <property type="entry name" value="DUF4388"/>
    <property type="match status" value="1"/>
</dbReference>
<evidence type="ECO:0000313" key="4">
    <source>
        <dbReference type="EMBL" id="MBW4658361.1"/>
    </source>
</evidence>